<comment type="caution">
    <text evidence="4">The sequence shown here is derived from an EMBL/GenBank/DDBJ whole genome shotgun (WGS) entry which is preliminary data.</text>
</comment>
<keyword evidence="2" id="KW-0472">Membrane</keyword>
<keyword evidence="5" id="KW-1185">Reference proteome</keyword>
<dbReference type="PROSITE" id="PS51502">
    <property type="entry name" value="S_R_A_B_BARREL"/>
    <property type="match status" value="1"/>
</dbReference>
<dbReference type="EMBL" id="JAUJFL010000004">
    <property type="protein sequence ID" value="KAK2605730.1"/>
    <property type="molecule type" value="Genomic_DNA"/>
</dbReference>
<dbReference type="InterPro" id="IPR011008">
    <property type="entry name" value="Dimeric_a/b-barrel"/>
</dbReference>
<evidence type="ECO:0000259" key="3">
    <source>
        <dbReference type="PROSITE" id="PS51502"/>
    </source>
</evidence>
<organism evidence="4 5">
    <name type="scientific">Phomopsis amygdali</name>
    <name type="common">Fusicoccum amygdali</name>
    <dbReference type="NCBI Taxonomy" id="1214568"/>
    <lineage>
        <taxon>Eukaryota</taxon>
        <taxon>Fungi</taxon>
        <taxon>Dikarya</taxon>
        <taxon>Ascomycota</taxon>
        <taxon>Pezizomycotina</taxon>
        <taxon>Sordariomycetes</taxon>
        <taxon>Sordariomycetidae</taxon>
        <taxon>Diaporthales</taxon>
        <taxon>Diaporthaceae</taxon>
        <taxon>Diaporthe</taxon>
    </lineage>
</organism>
<dbReference type="SUPFAM" id="SSF54909">
    <property type="entry name" value="Dimeric alpha+beta barrel"/>
    <property type="match status" value="1"/>
</dbReference>
<protein>
    <recommendedName>
        <fullName evidence="3">Stress-response A/B barrel domain-containing protein</fullName>
    </recommendedName>
</protein>
<dbReference type="PANTHER" id="PTHR33178:SF10">
    <property type="entry name" value="STRESS-RESPONSE A_B BARREL DOMAIN-CONTAINING PROTEIN"/>
    <property type="match status" value="1"/>
</dbReference>
<feature type="transmembrane region" description="Helical" evidence="2">
    <location>
        <begin position="29"/>
        <end position="48"/>
    </location>
</feature>
<dbReference type="PANTHER" id="PTHR33178">
    <property type="match status" value="1"/>
</dbReference>
<accession>A0AAD9SFD9</accession>
<keyword evidence="2" id="KW-0812">Transmembrane</keyword>
<evidence type="ECO:0000313" key="5">
    <source>
        <dbReference type="Proteomes" id="UP001265746"/>
    </source>
</evidence>
<dbReference type="SMART" id="SM00886">
    <property type="entry name" value="Dabb"/>
    <property type="match status" value="1"/>
</dbReference>
<gene>
    <name evidence="4" type="ORF">N8I77_008546</name>
</gene>
<evidence type="ECO:0000256" key="2">
    <source>
        <dbReference type="SAM" id="Phobius"/>
    </source>
</evidence>
<dbReference type="Proteomes" id="UP001265746">
    <property type="component" value="Unassembled WGS sequence"/>
</dbReference>
<dbReference type="Gene3D" id="3.30.70.100">
    <property type="match status" value="1"/>
</dbReference>
<dbReference type="AlphaFoldDB" id="A0AAD9SFD9"/>
<name>A0AAD9SFD9_PHOAM</name>
<keyword evidence="2" id="KW-1133">Transmembrane helix</keyword>
<reference evidence="4" key="1">
    <citation type="submission" date="2023-06" db="EMBL/GenBank/DDBJ databases">
        <authorList>
            <person name="Noh H."/>
        </authorList>
    </citation>
    <scope>NUCLEOTIDE SEQUENCE</scope>
    <source>
        <strain evidence="4">DUCC20226</strain>
    </source>
</reference>
<dbReference type="InterPro" id="IPR013097">
    <property type="entry name" value="Dabb"/>
</dbReference>
<comment type="subunit">
    <text evidence="1">Homodimer.</text>
</comment>
<dbReference type="Pfam" id="PF07876">
    <property type="entry name" value="Dabb"/>
    <property type="match status" value="1"/>
</dbReference>
<evidence type="ECO:0000313" key="4">
    <source>
        <dbReference type="EMBL" id="KAK2605730.1"/>
    </source>
</evidence>
<evidence type="ECO:0000256" key="1">
    <source>
        <dbReference type="ARBA" id="ARBA00011738"/>
    </source>
</evidence>
<feature type="domain" description="Stress-response A/B barrel" evidence="3">
    <location>
        <begin position="64"/>
        <end position="166"/>
    </location>
</feature>
<dbReference type="InterPro" id="IPR044662">
    <property type="entry name" value="HS1/DABB1-like"/>
</dbReference>
<sequence>MCVCACSPQLHGQRTSLTSHDTSSKMRNAVFSLVAISLTALLALWLIFDPFHTDWTVPAFHFSVTHTVLFQFKKDAEPQAIQNACNQMMGLSSACVNPSTLKPYIKSLKGGKDNSPEGLQHGATHGFVVEFASTQDRDYYVSQDPAHEKVKKTMASLVETVVVVDWENGQF</sequence>
<proteinExistence type="predicted"/>